<dbReference type="AlphaFoldDB" id="A0A815QGJ5"/>
<organism evidence="3 4">
    <name type="scientific">Rotaria sordida</name>
    <dbReference type="NCBI Taxonomy" id="392033"/>
    <lineage>
        <taxon>Eukaryota</taxon>
        <taxon>Metazoa</taxon>
        <taxon>Spiralia</taxon>
        <taxon>Gnathifera</taxon>
        <taxon>Rotifera</taxon>
        <taxon>Eurotatoria</taxon>
        <taxon>Bdelloidea</taxon>
        <taxon>Philodinida</taxon>
        <taxon>Philodinidae</taxon>
        <taxon>Rotaria</taxon>
    </lineage>
</organism>
<dbReference type="Gene3D" id="3.50.4.10">
    <property type="entry name" value="Hepatocyte Growth Factor"/>
    <property type="match status" value="2"/>
</dbReference>
<comment type="caution">
    <text evidence="3">The sequence shown here is derived from an EMBL/GenBank/DDBJ whole genome shotgun (WGS) entry which is preliminary data.</text>
</comment>
<proteinExistence type="predicted"/>
<feature type="domain" description="Apple" evidence="2">
    <location>
        <begin position="40"/>
        <end position="82"/>
    </location>
</feature>
<dbReference type="Pfam" id="PF14295">
    <property type="entry name" value="PAN_4"/>
    <property type="match status" value="2"/>
</dbReference>
<gene>
    <name evidence="3" type="ORF">RFH988_LOCUS37217</name>
</gene>
<keyword evidence="1" id="KW-0732">Signal</keyword>
<reference evidence="3" key="1">
    <citation type="submission" date="2021-02" db="EMBL/GenBank/DDBJ databases">
        <authorList>
            <person name="Nowell W R."/>
        </authorList>
    </citation>
    <scope>NUCLEOTIDE SEQUENCE</scope>
</reference>
<evidence type="ECO:0000313" key="3">
    <source>
        <dbReference type="EMBL" id="CAF1462583.1"/>
    </source>
</evidence>
<evidence type="ECO:0000313" key="4">
    <source>
        <dbReference type="Proteomes" id="UP000663882"/>
    </source>
</evidence>
<dbReference type="EMBL" id="CAJNOO010007138">
    <property type="protein sequence ID" value="CAF1462583.1"/>
    <property type="molecule type" value="Genomic_DNA"/>
</dbReference>
<feature type="chain" id="PRO_5032421594" description="Apple domain-containing protein" evidence="1">
    <location>
        <begin position="27"/>
        <end position="304"/>
    </location>
</feature>
<feature type="signal peptide" evidence="1">
    <location>
        <begin position="1"/>
        <end position="26"/>
    </location>
</feature>
<evidence type="ECO:0000256" key="1">
    <source>
        <dbReference type="SAM" id="SignalP"/>
    </source>
</evidence>
<feature type="non-terminal residue" evidence="3">
    <location>
        <position position="304"/>
    </location>
</feature>
<protein>
    <recommendedName>
        <fullName evidence="2">Apple domain-containing protein</fullName>
    </recommendedName>
</protein>
<dbReference type="InterPro" id="IPR036908">
    <property type="entry name" value="RlpA-like_sf"/>
</dbReference>
<dbReference type="SUPFAM" id="SSF50685">
    <property type="entry name" value="Barwin-like endoglucanases"/>
    <property type="match status" value="1"/>
</dbReference>
<name>A0A815QGJ5_9BILA</name>
<dbReference type="OrthoDB" id="430315at2759"/>
<feature type="domain" description="Apple" evidence="2">
    <location>
        <begin position="122"/>
        <end position="164"/>
    </location>
</feature>
<accession>A0A815QGJ5</accession>
<evidence type="ECO:0000259" key="2">
    <source>
        <dbReference type="Pfam" id="PF14295"/>
    </source>
</evidence>
<dbReference type="Proteomes" id="UP000663882">
    <property type="component" value="Unassembled WGS sequence"/>
</dbReference>
<dbReference type="InterPro" id="IPR003609">
    <property type="entry name" value="Pan_app"/>
</dbReference>
<sequence length="304" mass="32635">MINILSTWPLIGFMLVNILTLNCVRCDVNWNGNNWAMSCDFRGNDLSNVQIASEFCGGKCAETQRCTHFTWTQYNGGTCWMKSGTVSKSDAFSTSDPTMVCGVMSDTSTVQWNGNNWAMSCDFRGNDLSNVLIASEFCGSKCAETQGCTHFTWTQYNGGTCWMKPGTVSKSDAFSTSDPTMICGLANVSPPNSGLGPLLSGVLATRHGAYESGACALPNSNYAVVNPVALGDIGTLQQLKFRPDLCGHVLKVDCGNGPLDIVITNSNYGGGLDLYGSTWSKLTNNKPPGQTYCSVQLTSRNAFS</sequence>